<dbReference type="EMBL" id="GBXM01042351">
    <property type="protein sequence ID" value="JAH66226.1"/>
    <property type="molecule type" value="Transcribed_RNA"/>
</dbReference>
<reference evidence="1" key="1">
    <citation type="submission" date="2014-11" db="EMBL/GenBank/DDBJ databases">
        <authorList>
            <person name="Amaro Gonzalez C."/>
        </authorList>
    </citation>
    <scope>NUCLEOTIDE SEQUENCE</scope>
</reference>
<organism evidence="1">
    <name type="scientific">Anguilla anguilla</name>
    <name type="common">European freshwater eel</name>
    <name type="synonym">Muraena anguilla</name>
    <dbReference type="NCBI Taxonomy" id="7936"/>
    <lineage>
        <taxon>Eukaryota</taxon>
        <taxon>Metazoa</taxon>
        <taxon>Chordata</taxon>
        <taxon>Craniata</taxon>
        <taxon>Vertebrata</taxon>
        <taxon>Euteleostomi</taxon>
        <taxon>Actinopterygii</taxon>
        <taxon>Neopterygii</taxon>
        <taxon>Teleostei</taxon>
        <taxon>Anguilliformes</taxon>
        <taxon>Anguillidae</taxon>
        <taxon>Anguilla</taxon>
    </lineage>
</organism>
<reference evidence="1" key="2">
    <citation type="journal article" date="2015" name="Fish Shellfish Immunol.">
        <title>Early steps in the European eel (Anguilla anguilla)-Vibrio vulnificus interaction in the gills: Role of the RtxA13 toxin.</title>
        <authorList>
            <person name="Callol A."/>
            <person name="Pajuelo D."/>
            <person name="Ebbesson L."/>
            <person name="Teles M."/>
            <person name="MacKenzie S."/>
            <person name="Amaro C."/>
        </authorList>
    </citation>
    <scope>NUCLEOTIDE SEQUENCE</scope>
</reference>
<accession>A0A0E9UKH9</accession>
<proteinExistence type="predicted"/>
<protein>
    <submittedName>
        <fullName evidence="1">Uncharacterized protein</fullName>
    </submittedName>
</protein>
<name>A0A0E9UKH9_ANGAN</name>
<dbReference type="AlphaFoldDB" id="A0A0E9UKH9"/>
<evidence type="ECO:0000313" key="1">
    <source>
        <dbReference type="EMBL" id="JAH66226.1"/>
    </source>
</evidence>
<sequence length="24" mass="2743">MSIKIFSTIEEMISLSSWDSVEPL</sequence>